<keyword evidence="3" id="KW-1185">Reference proteome</keyword>
<dbReference type="Gene3D" id="3.40.50.300">
    <property type="entry name" value="P-loop containing nucleotide triphosphate hydrolases"/>
    <property type="match status" value="1"/>
</dbReference>
<organism evidence="2 3">
    <name type="scientific">Sphingomonas gellani</name>
    <dbReference type="NCBI Taxonomy" id="1166340"/>
    <lineage>
        <taxon>Bacteria</taxon>
        <taxon>Pseudomonadati</taxon>
        <taxon>Pseudomonadota</taxon>
        <taxon>Alphaproteobacteria</taxon>
        <taxon>Sphingomonadales</taxon>
        <taxon>Sphingomonadaceae</taxon>
        <taxon>Sphingomonas</taxon>
    </lineage>
</organism>
<dbReference type="AlphaFoldDB" id="A0A1H7Z873"/>
<dbReference type="PANTHER" id="PTHR41287">
    <property type="match status" value="1"/>
</dbReference>
<dbReference type="InterPro" id="IPR027417">
    <property type="entry name" value="P-loop_NTPase"/>
</dbReference>
<evidence type="ECO:0000313" key="2">
    <source>
        <dbReference type="EMBL" id="SEM54413.1"/>
    </source>
</evidence>
<name>A0A1H7Z873_9SPHN</name>
<dbReference type="EMBL" id="FOCF01000001">
    <property type="protein sequence ID" value="SEM54413.1"/>
    <property type="molecule type" value="Genomic_DNA"/>
</dbReference>
<dbReference type="Proteomes" id="UP000199206">
    <property type="component" value="Unassembled WGS sequence"/>
</dbReference>
<sequence length="323" mass="35927">MPEPTWSTACLDWKRRIRERRSLIPFRPLFPASAEQKMAVFTSLRIVDLPGQPTFGEASDEWLLDFAAAVFGAFDPETAQQVIKEYLLLISKKNTKSTLAAGIMLTELACGFRAYDRNLILAPTKEVAGNSFDPAVGMIEADEELKDLLHHQDHLKLITHREMKSTLKVLAADSATVAGTKASRVLVDELWLFGEMANADSMLKEATGGQVSRPEGYTIYLTTQSDKPPAGVFKSKLALFRDIRDGKVIDKRKLPVLYEYPEEMVAKGEHLDRANFYVTNPNMGRSVTQEWLEDKAAEADLDADGPKAVFYAKETNIAKAAAK</sequence>
<dbReference type="OrthoDB" id="9760250at2"/>
<dbReference type="RefSeq" id="WP_139197960.1">
    <property type="nucleotide sequence ID" value="NZ_FOCF01000001.1"/>
</dbReference>
<evidence type="ECO:0000313" key="3">
    <source>
        <dbReference type="Proteomes" id="UP000199206"/>
    </source>
</evidence>
<dbReference type="InterPro" id="IPR005021">
    <property type="entry name" value="Terminase_largesu-like"/>
</dbReference>
<gene>
    <name evidence="2" type="ORF">SAMN05192583_0572</name>
</gene>
<feature type="domain" description="Terminase large subunit-like ATPase" evidence="1">
    <location>
        <begin position="70"/>
        <end position="195"/>
    </location>
</feature>
<dbReference type="PANTHER" id="PTHR41287:SF1">
    <property type="entry name" value="PROTEIN YMFN"/>
    <property type="match status" value="1"/>
</dbReference>
<evidence type="ECO:0000259" key="1">
    <source>
        <dbReference type="Pfam" id="PF03354"/>
    </source>
</evidence>
<dbReference type="Pfam" id="PF03354">
    <property type="entry name" value="TerL_ATPase"/>
    <property type="match status" value="1"/>
</dbReference>
<protein>
    <submittedName>
        <fullName evidence="2">Phage Terminase</fullName>
    </submittedName>
</protein>
<reference evidence="3" key="1">
    <citation type="submission" date="2016-10" db="EMBL/GenBank/DDBJ databases">
        <authorList>
            <person name="Varghese N."/>
            <person name="Submissions S."/>
        </authorList>
    </citation>
    <scope>NUCLEOTIDE SEQUENCE [LARGE SCALE GENOMIC DNA]</scope>
    <source>
        <strain evidence="3">S6-262</strain>
    </source>
</reference>
<dbReference type="STRING" id="1166340.SAMN05192583_0572"/>
<dbReference type="InterPro" id="IPR046461">
    <property type="entry name" value="TerL_ATPase"/>
</dbReference>
<proteinExistence type="predicted"/>
<accession>A0A1H7Z873</accession>